<name>A0ACC1BRI0_9ROSI</name>
<sequence length="94" mass="10799">MTIAIPNLVGLNNLNPKIRQLRTMTLQTNFKLPLLVLLHPPHDVKRTSAWSSYRRTKSLAQEPSPWFLWPSQKQRNMALLICWCGTVSFPESLG</sequence>
<gene>
    <name evidence="1" type="ORF">Patl1_04965</name>
</gene>
<evidence type="ECO:0000313" key="2">
    <source>
        <dbReference type="Proteomes" id="UP001164250"/>
    </source>
</evidence>
<evidence type="ECO:0000313" key="1">
    <source>
        <dbReference type="EMBL" id="KAJ0101798.1"/>
    </source>
</evidence>
<proteinExistence type="predicted"/>
<accession>A0ACC1BRI0</accession>
<keyword evidence="2" id="KW-1185">Reference proteome</keyword>
<comment type="caution">
    <text evidence="1">The sequence shown here is derived from an EMBL/GenBank/DDBJ whole genome shotgun (WGS) entry which is preliminary data.</text>
</comment>
<dbReference type="EMBL" id="CM047899">
    <property type="protein sequence ID" value="KAJ0101798.1"/>
    <property type="molecule type" value="Genomic_DNA"/>
</dbReference>
<dbReference type="Proteomes" id="UP001164250">
    <property type="component" value="Chromosome 3"/>
</dbReference>
<organism evidence="1 2">
    <name type="scientific">Pistacia atlantica</name>
    <dbReference type="NCBI Taxonomy" id="434234"/>
    <lineage>
        <taxon>Eukaryota</taxon>
        <taxon>Viridiplantae</taxon>
        <taxon>Streptophyta</taxon>
        <taxon>Embryophyta</taxon>
        <taxon>Tracheophyta</taxon>
        <taxon>Spermatophyta</taxon>
        <taxon>Magnoliopsida</taxon>
        <taxon>eudicotyledons</taxon>
        <taxon>Gunneridae</taxon>
        <taxon>Pentapetalae</taxon>
        <taxon>rosids</taxon>
        <taxon>malvids</taxon>
        <taxon>Sapindales</taxon>
        <taxon>Anacardiaceae</taxon>
        <taxon>Pistacia</taxon>
    </lineage>
</organism>
<reference evidence="2" key="1">
    <citation type="journal article" date="2023" name="G3 (Bethesda)">
        <title>Genome assembly and association tests identify interacting loci associated with vigor, precocity, and sex in interspecific pistachio rootstocks.</title>
        <authorList>
            <person name="Palmer W."/>
            <person name="Jacygrad E."/>
            <person name="Sagayaradj S."/>
            <person name="Cavanaugh K."/>
            <person name="Han R."/>
            <person name="Bertier L."/>
            <person name="Beede B."/>
            <person name="Kafkas S."/>
            <person name="Golino D."/>
            <person name="Preece J."/>
            <person name="Michelmore R."/>
        </authorList>
    </citation>
    <scope>NUCLEOTIDE SEQUENCE [LARGE SCALE GENOMIC DNA]</scope>
</reference>
<protein>
    <submittedName>
        <fullName evidence="1">Uncharacterized protein</fullName>
    </submittedName>
</protein>